<dbReference type="PRINTS" id="PR00394">
    <property type="entry name" value="RHSPROTEIN"/>
</dbReference>
<dbReference type="EMBL" id="CP061839">
    <property type="protein sequence ID" value="QOW62180.1"/>
    <property type="molecule type" value="Genomic_DNA"/>
</dbReference>
<dbReference type="Gene3D" id="2.180.10.10">
    <property type="entry name" value="RHS repeat-associated core"/>
    <property type="match status" value="1"/>
</dbReference>
<dbReference type="AlphaFoldDB" id="A0A7S7AXA5"/>
<accession>A0A7S7AXA5</accession>
<protein>
    <submittedName>
        <fullName evidence="4">RHS domain-containing protein</fullName>
    </submittedName>
</protein>
<proteinExistence type="predicted"/>
<gene>
    <name evidence="4" type="ORF">IFE08_08875</name>
</gene>
<reference evidence="4 5" key="1">
    <citation type="submission" date="2020-09" db="EMBL/GenBank/DDBJ databases">
        <title>Characterization of Treponema spp. from bovine digital dermatitis in Korea.</title>
        <authorList>
            <person name="Espiritu H.M."/>
            <person name="Cho Y.I."/>
            <person name="Mamuad L."/>
        </authorList>
    </citation>
    <scope>NUCLEOTIDE SEQUENCE [LARGE SCALE GENOMIC DNA]</scope>
    <source>
        <strain evidence="4 5">KS1</strain>
    </source>
</reference>
<dbReference type="PANTHER" id="PTHR32305">
    <property type="match status" value="1"/>
</dbReference>
<evidence type="ECO:0000313" key="4">
    <source>
        <dbReference type="EMBL" id="QOW62180.1"/>
    </source>
</evidence>
<organism evidence="4 5">
    <name type="scientific">Treponema pedis</name>
    <dbReference type="NCBI Taxonomy" id="409322"/>
    <lineage>
        <taxon>Bacteria</taxon>
        <taxon>Pseudomonadati</taxon>
        <taxon>Spirochaetota</taxon>
        <taxon>Spirochaetia</taxon>
        <taxon>Spirochaetales</taxon>
        <taxon>Treponemataceae</taxon>
        <taxon>Treponema</taxon>
    </lineage>
</organism>
<dbReference type="InterPro" id="IPR056823">
    <property type="entry name" value="TEN-like_YD-shell"/>
</dbReference>
<dbReference type="InterPro" id="IPR022385">
    <property type="entry name" value="Rhs_assc_core"/>
</dbReference>
<feature type="region of interest" description="Disordered" evidence="2">
    <location>
        <begin position="112"/>
        <end position="131"/>
    </location>
</feature>
<name>A0A7S7AXA5_9SPIR</name>
<keyword evidence="1" id="KW-0677">Repeat</keyword>
<dbReference type="PANTHER" id="PTHR32305:SF15">
    <property type="entry name" value="PROTEIN RHSA-RELATED"/>
    <property type="match status" value="1"/>
</dbReference>
<dbReference type="Proteomes" id="UP000593915">
    <property type="component" value="Chromosome"/>
</dbReference>
<evidence type="ECO:0000256" key="1">
    <source>
        <dbReference type="ARBA" id="ARBA00022737"/>
    </source>
</evidence>
<dbReference type="NCBIfam" id="TIGR03696">
    <property type="entry name" value="Rhs_assc_core"/>
    <property type="match status" value="1"/>
</dbReference>
<evidence type="ECO:0000256" key="2">
    <source>
        <dbReference type="SAM" id="MobiDB-lite"/>
    </source>
</evidence>
<feature type="domain" description="Teneurin-like YD-shell" evidence="3">
    <location>
        <begin position="1"/>
        <end position="74"/>
    </location>
</feature>
<evidence type="ECO:0000313" key="5">
    <source>
        <dbReference type="Proteomes" id="UP000593915"/>
    </source>
</evidence>
<dbReference type="Pfam" id="PF25023">
    <property type="entry name" value="TEN_YD-shell"/>
    <property type="match status" value="1"/>
</dbReference>
<dbReference type="InterPro" id="IPR050708">
    <property type="entry name" value="T6SS_VgrG/RHS"/>
</dbReference>
<sequence>MSDHLGTPLQAIDSEGKLIWERELDIYGRIRKLQSEKNFCNFLYAGQYFDSETDLCYNRHRYYDPSTGTYISQDPIGLAGGNPTIYGYVYDTNIEIDRFGWYNPYPRVNGKFGSNPNPKPKPIKSKIHGNSHQSTEINHLYAKFDEEGNFLKWGKTDDLGGRYSSKELNGGDIVSLTTGNIVDIKKIERELAEKRPGVDNKEFWAGIKQGEPLSLQAQEVYDKMLKKMNERRTC</sequence>
<evidence type="ECO:0000259" key="3">
    <source>
        <dbReference type="Pfam" id="PF25023"/>
    </source>
</evidence>